<gene>
    <name evidence="2" type="ORF">GCM10012285_21160</name>
</gene>
<evidence type="ECO:0000313" key="2">
    <source>
        <dbReference type="EMBL" id="GGN41693.1"/>
    </source>
</evidence>
<evidence type="ECO:0000313" key="3">
    <source>
        <dbReference type="Proteomes" id="UP000600080"/>
    </source>
</evidence>
<feature type="region of interest" description="Disordered" evidence="1">
    <location>
        <begin position="47"/>
        <end position="68"/>
    </location>
</feature>
<accession>A0ABQ2J7A9</accession>
<keyword evidence="3" id="KW-1185">Reference proteome</keyword>
<organism evidence="2 3">
    <name type="scientific">Streptomyces kronopolitis</name>
    <dbReference type="NCBI Taxonomy" id="1612435"/>
    <lineage>
        <taxon>Bacteria</taxon>
        <taxon>Bacillati</taxon>
        <taxon>Actinomycetota</taxon>
        <taxon>Actinomycetes</taxon>
        <taxon>Kitasatosporales</taxon>
        <taxon>Streptomycetaceae</taxon>
        <taxon>Streptomyces</taxon>
    </lineage>
</organism>
<comment type="caution">
    <text evidence="2">The sequence shown here is derived from an EMBL/GenBank/DDBJ whole genome shotgun (WGS) entry which is preliminary data.</text>
</comment>
<evidence type="ECO:0000256" key="1">
    <source>
        <dbReference type="SAM" id="MobiDB-lite"/>
    </source>
</evidence>
<dbReference type="Proteomes" id="UP000600080">
    <property type="component" value="Unassembled WGS sequence"/>
</dbReference>
<protein>
    <submittedName>
        <fullName evidence="2">Uncharacterized protein</fullName>
    </submittedName>
</protein>
<dbReference type="EMBL" id="BMND01000006">
    <property type="protein sequence ID" value="GGN41693.1"/>
    <property type="molecule type" value="Genomic_DNA"/>
</dbReference>
<name>A0ABQ2J7A9_9ACTN</name>
<dbReference type="GeneID" id="301547939"/>
<dbReference type="RefSeq" id="WP_189097321.1">
    <property type="nucleotide sequence ID" value="NZ_BMND01000006.1"/>
</dbReference>
<feature type="compositionally biased region" description="Basic and acidic residues" evidence="1">
    <location>
        <begin position="112"/>
        <end position="123"/>
    </location>
</feature>
<reference evidence="3" key="1">
    <citation type="journal article" date="2019" name="Int. J. Syst. Evol. Microbiol.">
        <title>The Global Catalogue of Microorganisms (GCM) 10K type strain sequencing project: providing services to taxonomists for standard genome sequencing and annotation.</title>
        <authorList>
            <consortium name="The Broad Institute Genomics Platform"/>
            <consortium name="The Broad Institute Genome Sequencing Center for Infectious Disease"/>
            <person name="Wu L."/>
            <person name="Ma J."/>
        </authorList>
    </citation>
    <scope>NUCLEOTIDE SEQUENCE [LARGE SCALE GENOMIC DNA]</scope>
    <source>
        <strain evidence="3">CGMCC 4.7323</strain>
    </source>
</reference>
<sequence length="351" mass="37210">MPVRRPLVSRALDLPDKGEPQRKAAMLGYGMLASAVVFTGTFAMQRPTAHESGRGPARTTPDAAPREVEPVHNDVVTETPGEGRVPTFFDGQGGIAGVELTEEQRKAVTKEALRRGMTKEQAHDLAYGEAEPTEATKPKSKPRSLSVTPPKESDGKEAHVLASGPMYREVAPTEDQEIKKGAKSRGSAAARESKGNQAKGKHAAPSRNGEGKHKLTDKLDAVIPDPVEELVGDLLPFRLWMAHVAEPGTEPTWGVEHDPEEDTVTVTAESQMADSMTVTVEVTAPVEQTPDAPLSTVSVTVTNPQTDEVTVATDTETAVAAEEVPRVAIGEVVEAVISARQGDGVPGTESG</sequence>
<proteinExistence type="predicted"/>
<feature type="region of interest" description="Disordered" evidence="1">
    <location>
        <begin position="112"/>
        <end position="214"/>
    </location>
</feature>